<dbReference type="EMBL" id="CP023778">
    <property type="protein sequence ID" value="ATL70598.1"/>
    <property type="molecule type" value="Genomic_DNA"/>
</dbReference>
<gene>
    <name evidence="1" type="ORF">CRH09_34910</name>
</gene>
<name>A0A291RTM2_9NOCA</name>
<organism evidence="1 2">
    <name type="scientific">Nocardia terpenica</name>
    <dbReference type="NCBI Taxonomy" id="455432"/>
    <lineage>
        <taxon>Bacteria</taxon>
        <taxon>Bacillati</taxon>
        <taxon>Actinomycetota</taxon>
        <taxon>Actinomycetes</taxon>
        <taxon>Mycobacteriales</taxon>
        <taxon>Nocardiaceae</taxon>
        <taxon>Nocardia</taxon>
    </lineage>
</organism>
<dbReference type="KEGG" id="ntp:CRH09_34910"/>
<evidence type="ECO:0000313" key="1">
    <source>
        <dbReference type="EMBL" id="ATL70598.1"/>
    </source>
</evidence>
<accession>A0A291RTM2</accession>
<evidence type="ECO:0000313" key="2">
    <source>
        <dbReference type="Proteomes" id="UP000221961"/>
    </source>
</evidence>
<dbReference type="Proteomes" id="UP000221961">
    <property type="component" value="Chromosome"/>
</dbReference>
<reference evidence="1 2" key="1">
    <citation type="submission" date="2017-10" db="EMBL/GenBank/DDBJ databases">
        <title>Comparative genomics between pathogenic Norcardia.</title>
        <authorList>
            <person name="Zeng L."/>
        </authorList>
    </citation>
    <scope>NUCLEOTIDE SEQUENCE [LARGE SCALE GENOMIC DNA]</scope>
    <source>
        <strain evidence="1 2">NC_YFY_NT001</strain>
    </source>
</reference>
<protein>
    <submittedName>
        <fullName evidence="1">Excisionase</fullName>
    </submittedName>
</protein>
<sequence length="78" mass="8921">MASTELRRLATDAEFCEFAGLTRGQSAQLRYTGRGPKFIKVTGRQVRYRWEDIEAWLEARTKATSHMDGCVMAFVSFL</sequence>
<proteinExistence type="predicted"/>
<dbReference type="AlphaFoldDB" id="A0A291RTM2"/>